<dbReference type="InterPro" id="IPR004638">
    <property type="entry name" value="EmrB-like"/>
</dbReference>
<evidence type="ECO:0000259" key="7">
    <source>
        <dbReference type="PROSITE" id="PS50850"/>
    </source>
</evidence>
<proteinExistence type="predicted"/>
<evidence type="ECO:0000256" key="1">
    <source>
        <dbReference type="ARBA" id="ARBA00004651"/>
    </source>
</evidence>
<evidence type="ECO:0000256" key="5">
    <source>
        <dbReference type="ARBA" id="ARBA00022989"/>
    </source>
</evidence>
<evidence type="ECO:0000313" key="9">
    <source>
        <dbReference type="Proteomes" id="UP000312512"/>
    </source>
</evidence>
<evidence type="ECO:0000256" key="2">
    <source>
        <dbReference type="ARBA" id="ARBA00022448"/>
    </source>
</evidence>
<accession>A0A5C4VM09</accession>
<keyword evidence="9" id="KW-1185">Reference proteome</keyword>
<dbReference type="InterPro" id="IPR020846">
    <property type="entry name" value="MFS_dom"/>
</dbReference>
<feature type="domain" description="Major facilitator superfamily (MFS) profile" evidence="7">
    <location>
        <begin position="65"/>
        <end position="496"/>
    </location>
</feature>
<keyword evidence="6" id="KW-0472">Membrane</keyword>
<keyword evidence="3" id="KW-1003">Cell membrane</keyword>
<organism evidence="8 9">
    <name type="scientific">Nonomuraea phyllanthi</name>
    <dbReference type="NCBI Taxonomy" id="2219224"/>
    <lineage>
        <taxon>Bacteria</taxon>
        <taxon>Bacillati</taxon>
        <taxon>Actinomycetota</taxon>
        <taxon>Actinomycetes</taxon>
        <taxon>Streptosporangiales</taxon>
        <taxon>Streptosporangiaceae</taxon>
        <taxon>Nonomuraea</taxon>
    </lineage>
</organism>
<dbReference type="NCBIfam" id="TIGR00711">
    <property type="entry name" value="efflux_EmrB"/>
    <property type="match status" value="1"/>
</dbReference>
<dbReference type="GO" id="GO:0005886">
    <property type="term" value="C:plasma membrane"/>
    <property type="evidence" value="ECO:0007669"/>
    <property type="project" value="UniProtKB-SubCell"/>
</dbReference>
<sequence length="504" mass="51092">METAASPSASATAMPAATIASLVRTGRRGGEGRDQIELTVRFYTPYETATVYDMRYGVRTSLWAMGLVVLLGFAMTMLDTTIVNVALGSLARGFGTTLATMQWAVTGYLLALSMTVPVTGWAVGRFGARNVWLVSLVLFAGGSALSAAAWSVGSLVAFRAVQGLGGGLLLPVGQMMLAQAAGKERMGRAMAAISVPAMLVPVLGPPVGGLIVEGLGWRWLFLINVPVCAVALAAAFVVLPREPGARPQRLDAAGLAVLSPGLAALVYGLSEIGNGASPLHPALWIGVALVAAFAVRALRTTGTLLDLRLFGDRTFASAVTALVCYSAAMSGVTLLVPLYSQLAQGGNVVDAGLLMAPMGIGAAITMPLAGKLTDARGPRGVGAAGVVVAVAGVAAFAAFGGPVPMLVLGLGHGLVSASLMAAAFRTLDPAAIPAATTLSTIAVRLAAPFGVAVLAVLLQVFTRAGVERPFTYAFGVATALAAVSLVPIALIGSKAWRESSSAPA</sequence>
<dbReference type="SUPFAM" id="SSF103473">
    <property type="entry name" value="MFS general substrate transporter"/>
    <property type="match status" value="1"/>
</dbReference>
<dbReference type="InterPro" id="IPR036259">
    <property type="entry name" value="MFS_trans_sf"/>
</dbReference>
<comment type="caution">
    <text evidence="8">The sequence shown here is derived from an EMBL/GenBank/DDBJ whole genome shotgun (WGS) entry which is preliminary data.</text>
</comment>
<gene>
    <name evidence="8" type="ORF">FH608_039680</name>
</gene>
<dbReference type="Proteomes" id="UP000312512">
    <property type="component" value="Unassembled WGS sequence"/>
</dbReference>
<name>A0A5C4VM09_9ACTN</name>
<dbReference type="PANTHER" id="PTHR23501">
    <property type="entry name" value="MAJOR FACILITATOR SUPERFAMILY"/>
    <property type="match status" value="1"/>
</dbReference>
<dbReference type="OrthoDB" id="9812221at2"/>
<evidence type="ECO:0000256" key="6">
    <source>
        <dbReference type="ARBA" id="ARBA00023136"/>
    </source>
</evidence>
<protein>
    <submittedName>
        <fullName evidence="8">DHA2 family efflux MFS transporter permease subunit</fullName>
    </submittedName>
</protein>
<keyword evidence="4" id="KW-0812">Transmembrane</keyword>
<dbReference type="Gene3D" id="1.20.1720.10">
    <property type="entry name" value="Multidrug resistance protein D"/>
    <property type="match status" value="1"/>
</dbReference>
<dbReference type="EMBL" id="VDLX02000020">
    <property type="protein sequence ID" value="KAB8189337.1"/>
    <property type="molecule type" value="Genomic_DNA"/>
</dbReference>
<keyword evidence="2" id="KW-0813">Transport</keyword>
<dbReference type="PROSITE" id="PS50850">
    <property type="entry name" value="MFS"/>
    <property type="match status" value="1"/>
</dbReference>
<dbReference type="Pfam" id="PF07690">
    <property type="entry name" value="MFS_1"/>
    <property type="match status" value="1"/>
</dbReference>
<evidence type="ECO:0000256" key="4">
    <source>
        <dbReference type="ARBA" id="ARBA00022692"/>
    </source>
</evidence>
<comment type="subcellular location">
    <subcellularLocation>
        <location evidence="1">Cell membrane</location>
        <topology evidence="1">Multi-pass membrane protein</topology>
    </subcellularLocation>
</comment>
<dbReference type="AlphaFoldDB" id="A0A5C4VM09"/>
<evidence type="ECO:0000256" key="3">
    <source>
        <dbReference type="ARBA" id="ARBA00022475"/>
    </source>
</evidence>
<reference evidence="8 9" key="1">
    <citation type="submission" date="2019-10" db="EMBL/GenBank/DDBJ databases">
        <title>Nonomuraea sp. nov., isolated from Phyllanthus amarus.</title>
        <authorList>
            <person name="Klykleung N."/>
            <person name="Tanasupawat S."/>
        </authorList>
    </citation>
    <scope>NUCLEOTIDE SEQUENCE [LARGE SCALE GENOMIC DNA]</scope>
    <source>
        <strain evidence="8 9">PA1-10</strain>
    </source>
</reference>
<dbReference type="PANTHER" id="PTHR23501:SF1">
    <property type="entry name" value="TRANSPORT PROTEIN HSRA-RELATED"/>
    <property type="match status" value="1"/>
</dbReference>
<dbReference type="GO" id="GO:0022857">
    <property type="term" value="F:transmembrane transporter activity"/>
    <property type="evidence" value="ECO:0007669"/>
    <property type="project" value="InterPro"/>
</dbReference>
<keyword evidence="5" id="KW-1133">Transmembrane helix</keyword>
<dbReference type="Gene3D" id="1.20.1250.20">
    <property type="entry name" value="MFS general substrate transporter like domains"/>
    <property type="match status" value="1"/>
</dbReference>
<evidence type="ECO:0000313" key="8">
    <source>
        <dbReference type="EMBL" id="KAB8189337.1"/>
    </source>
</evidence>
<dbReference type="InterPro" id="IPR011701">
    <property type="entry name" value="MFS"/>
</dbReference>